<proteinExistence type="predicted"/>
<accession>A0A0L0C116</accession>
<dbReference type="EMBL" id="JRES01001042">
    <property type="protein sequence ID" value="KNC26018.1"/>
    <property type="molecule type" value="Genomic_DNA"/>
</dbReference>
<evidence type="ECO:0000313" key="2">
    <source>
        <dbReference type="Proteomes" id="UP000037069"/>
    </source>
</evidence>
<organism evidence="1 2">
    <name type="scientific">Lucilia cuprina</name>
    <name type="common">Green bottle fly</name>
    <name type="synonym">Australian sheep blowfly</name>
    <dbReference type="NCBI Taxonomy" id="7375"/>
    <lineage>
        <taxon>Eukaryota</taxon>
        <taxon>Metazoa</taxon>
        <taxon>Ecdysozoa</taxon>
        <taxon>Arthropoda</taxon>
        <taxon>Hexapoda</taxon>
        <taxon>Insecta</taxon>
        <taxon>Pterygota</taxon>
        <taxon>Neoptera</taxon>
        <taxon>Endopterygota</taxon>
        <taxon>Diptera</taxon>
        <taxon>Brachycera</taxon>
        <taxon>Muscomorpha</taxon>
        <taxon>Oestroidea</taxon>
        <taxon>Calliphoridae</taxon>
        <taxon>Luciliinae</taxon>
        <taxon>Lucilia</taxon>
    </lineage>
</organism>
<gene>
    <name evidence="1" type="ORF">FF38_03789</name>
</gene>
<dbReference type="AlphaFoldDB" id="A0A0L0C116"/>
<keyword evidence="2" id="KW-1185">Reference proteome</keyword>
<evidence type="ECO:0000313" key="1">
    <source>
        <dbReference type="EMBL" id="KNC26018.1"/>
    </source>
</evidence>
<protein>
    <submittedName>
        <fullName evidence="1">Uncharacterized protein</fullName>
    </submittedName>
</protein>
<sequence>MIKSGAKVYYQLRPYPDENKTSRPITLEQTVSRNIILLTRLWYTTHSTAKIENVVDYSNFLSDHRRSLPSDSGPDRTLANSSISTTCQKSPCMSSLLSRSKCAHCSEQLTDAPNPPAHDLLAGGFCSKGSVTGKNEAGRSRQKGLGCGLKIVLPSGKARAAERKSEQKRLMSTETAEVLDGSRSYTLAAEVETKLIAQASAVTTGPLANVYSKPWRDACAGNLSRVTGTCDRLPGRQCATQLCGACSGESKMAIGCVCFGTHCSKEHSGFGLEFGSYLVDPATTGNGELGFDSGEGA</sequence>
<reference evidence="1 2" key="1">
    <citation type="journal article" date="2015" name="Nat. Commun.">
        <title>Lucilia cuprina genome unlocks parasitic fly biology to underpin future interventions.</title>
        <authorList>
            <person name="Anstead C.A."/>
            <person name="Korhonen P.K."/>
            <person name="Young N.D."/>
            <person name="Hall R.S."/>
            <person name="Jex A.R."/>
            <person name="Murali S.C."/>
            <person name="Hughes D.S."/>
            <person name="Lee S.F."/>
            <person name="Perry T."/>
            <person name="Stroehlein A.J."/>
            <person name="Ansell B.R."/>
            <person name="Breugelmans B."/>
            <person name="Hofmann A."/>
            <person name="Qu J."/>
            <person name="Dugan S."/>
            <person name="Lee S.L."/>
            <person name="Chao H."/>
            <person name="Dinh H."/>
            <person name="Han Y."/>
            <person name="Doddapaneni H.V."/>
            <person name="Worley K.C."/>
            <person name="Muzny D.M."/>
            <person name="Ioannidis P."/>
            <person name="Waterhouse R.M."/>
            <person name="Zdobnov E.M."/>
            <person name="James P.J."/>
            <person name="Bagnall N.H."/>
            <person name="Kotze A.C."/>
            <person name="Gibbs R.A."/>
            <person name="Richards S."/>
            <person name="Batterham P."/>
            <person name="Gasser R.B."/>
        </authorList>
    </citation>
    <scope>NUCLEOTIDE SEQUENCE [LARGE SCALE GENOMIC DNA]</scope>
    <source>
        <strain evidence="1 2">LS</strain>
        <tissue evidence="1">Full body</tissue>
    </source>
</reference>
<comment type="caution">
    <text evidence="1">The sequence shown here is derived from an EMBL/GenBank/DDBJ whole genome shotgun (WGS) entry which is preliminary data.</text>
</comment>
<dbReference type="Proteomes" id="UP000037069">
    <property type="component" value="Unassembled WGS sequence"/>
</dbReference>
<name>A0A0L0C116_LUCCU</name>